<dbReference type="OrthoDB" id="1934524at2759"/>
<keyword evidence="2" id="KW-1185">Reference proteome</keyword>
<dbReference type="AlphaFoldDB" id="A0A9Q0NU50"/>
<accession>A0A9Q0NU50</accession>
<name>A0A9Q0NU50_SALPP</name>
<reference evidence="1" key="1">
    <citation type="submission" date="2022-11" db="EMBL/GenBank/DDBJ databases">
        <authorList>
            <person name="Hyden B.L."/>
            <person name="Feng K."/>
            <person name="Yates T."/>
            <person name="Jawdy S."/>
            <person name="Smart L.B."/>
            <person name="Muchero W."/>
        </authorList>
    </citation>
    <scope>NUCLEOTIDE SEQUENCE</scope>
    <source>
        <tissue evidence="1">Shoot tip</tissue>
    </source>
</reference>
<gene>
    <name evidence="1" type="ORF">OIU79_020340</name>
</gene>
<dbReference type="SUPFAM" id="SSF52540">
    <property type="entry name" value="P-loop containing nucleoside triphosphate hydrolases"/>
    <property type="match status" value="1"/>
</dbReference>
<sequence>MREAFEDLKVLRDIETTVLERIVTYLSNKGEPKEYDVEELKEKYLVIDWIASQICFRRPIKTKQLFIYGEPSTQKTLLFNLLSKVLRIYFASARRNDFTGANDYYDLWAFDEFHEPNEDTALIGATVEGTTFANNILKVLDGQECRLDSKYARVFKKKKNVPIVMIANKLPQIMSQHGP</sequence>
<protein>
    <submittedName>
        <fullName evidence="1">Uncharacterized protein</fullName>
    </submittedName>
</protein>
<comment type="caution">
    <text evidence="1">The sequence shown here is derived from an EMBL/GenBank/DDBJ whole genome shotgun (WGS) entry which is preliminary data.</text>
</comment>
<dbReference type="Gene3D" id="3.40.50.300">
    <property type="entry name" value="P-loop containing nucleotide triphosphate hydrolases"/>
    <property type="match status" value="1"/>
</dbReference>
<reference evidence="1" key="2">
    <citation type="journal article" date="2023" name="Int. J. Mol. Sci.">
        <title>De Novo Assembly and Annotation of 11 Diverse Shrub Willow (Salix) Genomes Reveals Novel Gene Organization in Sex-Linked Regions.</title>
        <authorList>
            <person name="Hyden B."/>
            <person name="Feng K."/>
            <person name="Yates T.B."/>
            <person name="Jawdy S."/>
            <person name="Cereghino C."/>
            <person name="Smart L.B."/>
            <person name="Muchero W."/>
        </authorList>
    </citation>
    <scope>NUCLEOTIDE SEQUENCE</scope>
    <source>
        <tissue evidence="1">Shoot tip</tissue>
    </source>
</reference>
<dbReference type="InterPro" id="IPR027417">
    <property type="entry name" value="P-loop_NTPase"/>
</dbReference>
<evidence type="ECO:0000313" key="1">
    <source>
        <dbReference type="EMBL" id="KAJ6676030.1"/>
    </source>
</evidence>
<evidence type="ECO:0000313" key="2">
    <source>
        <dbReference type="Proteomes" id="UP001151532"/>
    </source>
</evidence>
<organism evidence="1 2">
    <name type="scientific">Salix purpurea</name>
    <name type="common">Purple osier willow</name>
    <dbReference type="NCBI Taxonomy" id="77065"/>
    <lineage>
        <taxon>Eukaryota</taxon>
        <taxon>Viridiplantae</taxon>
        <taxon>Streptophyta</taxon>
        <taxon>Embryophyta</taxon>
        <taxon>Tracheophyta</taxon>
        <taxon>Spermatophyta</taxon>
        <taxon>Magnoliopsida</taxon>
        <taxon>eudicotyledons</taxon>
        <taxon>Gunneridae</taxon>
        <taxon>Pentapetalae</taxon>
        <taxon>rosids</taxon>
        <taxon>fabids</taxon>
        <taxon>Malpighiales</taxon>
        <taxon>Salicaceae</taxon>
        <taxon>Saliceae</taxon>
        <taxon>Salix</taxon>
    </lineage>
</organism>
<dbReference type="EMBL" id="JAPFFK010000271">
    <property type="protein sequence ID" value="KAJ6676030.1"/>
    <property type="molecule type" value="Genomic_DNA"/>
</dbReference>
<dbReference type="Proteomes" id="UP001151532">
    <property type="component" value="Unassembled WGS sequence"/>
</dbReference>
<proteinExistence type="predicted"/>
<feature type="non-terminal residue" evidence="1">
    <location>
        <position position="179"/>
    </location>
</feature>